<feature type="transmembrane region" description="Helical" evidence="6">
    <location>
        <begin position="160"/>
        <end position="179"/>
    </location>
</feature>
<dbReference type="GO" id="GO:0005886">
    <property type="term" value="C:plasma membrane"/>
    <property type="evidence" value="ECO:0007669"/>
    <property type="project" value="UniProtKB-SubCell"/>
</dbReference>
<keyword evidence="5 6" id="KW-0472">Membrane</keyword>
<dbReference type="Proteomes" id="UP000070299">
    <property type="component" value="Unassembled WGS sequence"/>
</dbReference>
<evidence type="ECO:0000256" key="2">
    <source>
        <dbReference type="ARBA" id="ARBA00022475"/>
    </source>
</evidence>
<feature type="domain" description="EamA" evidence="7">
    <location>
        <begin position="162"/>
        <end position="297"/>
    </location>
</feature>
<evidence type="ECO:0000313" key="8">
    <source>
        <dbReference type="EMBL" id="KXI28109.1"/>
    </source>
</evidence>
<evidence type="ECO:0000256" key="6">
    <source>
        <dbReference type="SAM" id="Phobius"/>
    </source>
</evidence>
<dbReference type="OrthoDB" id="9813617at2"/>
<proteinExistence type="predicted"/>
<evidence type="ECO:0000256" key="5">
    <source>
        <dbReference type="ARBA" id="ARBA00023136"/>
    </source>
</evidence>
<dbReference type="PANTHER" id="PTHR32322">
    <property type="entry name" value="INNER MEMBRANE TRANSPORTER"/>
    <property type="match status" value="1"/>
</dbReference>
<gene>
    <name evidence="8" type="ORF">AX660_17135</name>
</gene>
<dbReference type="PANTHER" id="PTHR32322:SF18">
    <property type="entry name" value="S-ADENOSYLMETHIONINE_S-ADENOSYLHOMOCYSTEINE TRANSPORTER"/>
    <property type="match status" value="1"/>
</dbReference>
<dbReference type="InterPro" id="IPR050638">
    <property type="entry name" value="AA-Vitamin_Transporters"/>
</dbReference>
<organism evidence="8 9">
    <name type="scientific">Paraglaciecola hydrolytica</name>
    <dbReference type="NCBI Taxonomy" id="1799789"/>
    <lineage>
        <taxon>Bacteria</taxon>
        <taxon>Pseudomonadati</taxon>
        <taxon>Pseudomonadota</taxon>
        <taxon>Gammaproteobacteria</taxon>
        <taxon>Alteromonadales</taxon>
        <taxon>Alteromonadaceae</taxon>
        <taxon>Paraglaciecola</taxon>
    </lineage>
</organism>
<feature type="transmembrane region" description="Helical" evidence="6">
    <location>
        <begin position="256"/>
        <end position="274"/>
    </location>
</feature>
<feature type="transmembrane region" description="Helical" evidence="6">
    <location>
        <begin position="70"/>
        <end position="89"/>
    </location>
</feature>
<feature type="transmembrane region" description="Helical" evidence="6">
    <location>
        <begin position="280"/>
        <end position="297"/>
    </location>
</feature>
<dbReference type="SUPFAM" id="SSF103481">
    <property type="entry name" value="Multidrug resistance efflux transporter EmrE"/>
    <property type="match status" value="2"/>
</dbReference>
<feature type="transmembrane region" description="Helical" evidence="6">
    <location>
        <begin position="109"/>
        <end position="126"/>
    </location>
</feature>
<accession>A0A135ZYQ5</accession>
<evidence type="ECO:0000256" key="3">
    <source>
        <dbReference type="ARBA" id="ARBA00022692"/>
    </source>
</evidence>
<comment type="caution">
    <text evidence="8">The sequence shown here is derived from an EMBL/GenBank/DDBJ whole genome shotgun (WGS) entry which is preliminary data.</text>
</comment>
<protein>
    <recommendedName>
        <fullName evidence="7">EamA domain-containing protein</fullName>
    </recommendedName>
</protein>
<evidence type="ECO:0000256" key="4">
    <source>
        <dbReference type="ARBA" id="ARBA00022989"/>
    </source>
</evidence>
<feature type="domain" description="EamA" evidence="7">
    <location>
        <begin position="11"/>
        <end position="149"/>
    </location>
</feature>
<evidence type="ECO:0000259" key="7">
    <source>
        <dbReference type="Pfam" id="PF00892"/>
    </source>
</evidence>
<sequence>MNDSKQHSFLSALLFALGGTFLFSMKPILVKQAYLLGIDSSQLIALRMIFAAPIYLIVGLVLWHKKPQLHAAYTSNLAVILGLGILGYYVASYLDLWALQYISAQLERVVLFCFPTIVVLLSRWVFKTPMPRNIWGILALSYAGILLIFGHDMVTLGRDVLFGTALVFISAVSFAIYTLWSKPLIGKVGSLMFTCIAMLSASVVILLHFSFTHSFSDLQVGYAALLVCAAIALFATVIPSFLVAEAINRMGPERTSVVGTCGPVITSVVAVFWLGEAFTLYHLAGLTMVMLAVWLMIKKR</sequence>
<dbReference type="InterPro" id="IPR000620">
    <property type="entry name" value="EamA_dom"/>
</dbReference>
<feature type="transmembrane region" description="Helical" evidence="6">
    <location>
        <begin position="223"/>
        <end position="244"/>
    </location>
</feature>
<comment type="subcellular location">
    <subcellularLocation>
        <location evidence="1">Cell membrane</location>
        <topology evidence="1">Multi-pass membrane protein</topology>
    </subcellularLocation>
</comment>
<evidence type="ECO:0000256" key="1">
    <source>
        <dbReference type="ARBA" id="ARBA00004651"/>
    </source>
</evidence>
<name>A0A135ZYQ5_9ALTE</name>
<reference evidence="9" key="1">
    <citation type="submission" date="2016-02" db="EMBL/GenBank/DDBJ databases">
        <authorList>
            <person name="Schultz-Johansen M."/>
            <person name="Glaring M.A."/>
            <person name="Bech P.K."/>
            <person name="Stougaard P."/>
        </authorList>
    </citation>
    <scope>NUCLEOTIDE SEQUENCE [LARGE SCALE GENOMIC DNA]</scope>
    <source>
        <strain evidence="9">S66</strain>
    </source>
</reference>
<evidence type="ECO:0000313" key="9">
    <source>
        <dbReference type="Proteomes" id="UP000070299"/>
    </source>
</evidence>
<feature type="transmembrane region" description="Helical" evidence="6">
    <location>
        <begin position="7"/>
        <end position="24"/>
    </location>
</feature>
<dbReference type="RefSeq" id="WP_068378107.1">
    <property type="nucleotide sequence ID" value="NZ_LSNE01000007.1"/>
</dbReference>
<feature type="transmembrane region" description="Helical" evidence="6">
    <location>
        <begin position="44"/>
        <end position="63"/>
    </location>
</feature>
<dbReference type="STRING" id="1799789.AX660_17135"/>
<keyword evidence="9" id="KW-1185">Reference proteome</keyword>
<keyword evidence="3 6" id="KW-0812">Transmembrane</keyword>
<feature type="transmembrane region" description="Helical" evidence="6">
    <location>
        <begin position="191"/>
        <end position="211"/>
    </location>
</feature>
<keyword evidence="2" id="KW-1003">Cell membrane</keyword>
<keyword evidence="4 6" id="KW-1133">Transmembrane helix</keyword>
<dbReference type="Pfam" id="PF00892">
    <property type="entry name" value="EamA"/>
    <property type="match status" value="2"/>
</dbReference>
<feature type="transmembrane region" description="Helical" evidence="6">
    <location>
        <begin position="133"/>
        <end position="154"/>
    </location>
</feature>
<dbReference type="EMBL" id="LSNE01000007">
    <property type="protein sequence ID" value="KXI28109.1"/>
    <property type="molecule type" value="Genomic_DNA"/>
</dbReference>
<dbReference type="AlphaFoldDB" id="A0A135ZYQ5"/>
<dbReference type="InterPro" id="IPR037185">
    <property type="entry name" value="EmrE-like"/>
</dbReference>